<dbReference type="GO" id="GO:0005249">
    <property type="term" value="F:voltage-gated potassium channel activity"/>
    <property type="evidence" value="ECO:0007669"/>
    <property type="project" value="InterPro"/>
</dbReference>
<reference evidence="18 19" key="1">
    <citation type="submission" date="2019-04" db="EMBL/GenBank/DDBJ databases">
        <title>The sequence and de novo assembly of Takifugu bimaculatus genome using PacBio and Hi-C technologies.</title>
        <authorList>
            <person name="Xu P."/>
            <person name="Liu B."/>
            <person name="Zhou Z."/>
        </authorList>
    </citation>
    <scope>NUCLEOTIDE SEQUENCE [LARGE SCALE GENOMIC DNA]</scope>
    <source>
        <strain evidence="18">TB-2018</strain>
        <tissue evidence="18">Muscle</tissue>
    </source>
</reference>
<evidence type="ECO:0000259" key="16">
    <source>
        <dbReference type="Pfam" id="PF00520"/>
    </source>
</evidence>
<dbReference type="AlphaFoldDB" id="A0A4Z2C5N1"/>
<feature type="region of interest" description="Disordered" evidence="14">
    <location>
        <begin position="848"/>
        <end position="888"/>
    </location>
</feature>
<protein>
    <recommendedName>
        <fullName evidence="20">Potassium channel voltage dependent KCNQ C-terminal domain-containing protein</fullName>
    </recommendedName>
</protein>
<comment type="caution">
    <text evidence="18">The sequence shown here is derived from an EMBL/GenBank/DDBJ whole genome shotgun (WGS) entry which is preliminary data.</text>
</comment>
<dbReference type="Gene3D" id="1.10.287.70">
    <property type="match status" value="1"/>
</dbReference>
<keyword evidence="8" id="KW-0630">Potassium</keyword>
<evidence type="ECO:0000256" key="15">
    <source>
        <dbReference type="SAM" id="Phobius"/>
    </source>
</evidence>
<dbReference type="Gene3D" id="6.10.140.1910">
    <property type="match status" value="2"/>
</dbReference>
<dbReference type="InterPro" id="IPR013821">
    <property type="entry name" value="K_chnl_volt-dep_KCNQ_C"/>
</dbReference>
<name>A0A4Z2C5N1_9TELE</name>
<feature type="transmembrane region" description="Helical" evidence="15">
    <location>
        <begin position="149"/>
        <end position="174"/>
    </location>
</feature>
<dbReference type="InterPro" id="IPR027359">
    <property type="entry name" value="Volt_channel_dom_sf"/>
</dbReference>
<evidence type="ECO:0000256" key="1">
    <source>
        <dbReference type="ARBA" id="ARBA00004651"/>
    </source>
</evidence>
<keyword evidence="19" id="KW-1185">Reference proteome</keyword>
<evidence type="ECO:0000256" key="11">
    <source>
        <dbReference type="ARBA" id="ARBA00023136"/>
    </source>
</evidence>
<dbReference type="Pfam" id="PF00520">
    <property type="entry name" value="Ion_trans"/>
    <property type="match status" value="1"/>
</dbReference>
<evidence type="ECO:0000256" key="2">
    <source>
        <dbReference type="ARBA" id="ARBA00022448"/>
    </source>
</evidence>
<feature type="region of interest" description="Disordered" evidence="14">
    <location>
        <begin position="1"/>
        <end position="34"/>
    </location>
</feature>
<dbReference type="FunFam" id="1.10.287.70:FF:000016">
    <property type="entry name" value="Putative potassium voltage-gated channel subfamily KQT member 2"/>
    <property type="match status" value="1"/>
</dbReference>
<evidence type="ECO:0000256" key="5">
    <source>
        <dbReference type="ARBA" id="ARBA00022692"/>
    </source>
</evidence>
<comment type="subcellular location">
    <subcellularLocation>
        <location evidence="1">Cell membrane</location>
        <topology evidence="1">Multi-pass membrane protein</topology>
    </subcellularLocation>
</comment>
<evidence type="ECO:0000256" key="12">
    <source>
        <dbReference type="ARBA" id="ARBA00023303"/>
    </source>
</evidence>
<dbReference type="SUPFAM" id="SSF81324">
    <property type="entry name" value="Voltage-gated potassium channels"/>
    <property type="match status" value="1"/>
</dbReference>
<feature type="compositionally biased region" description="Polar residues" evidence="14">
    <location>
        <begin position="848"/>
        <end position="857"/>
    </location>
</feature>
<keyword evidence="5 15" id="KW-0812">Transmembrane</keyword>
<keyword evidence="6" id="KW-0631">Potassium channel</keyword>
<keyword evidence="2" id="KW-0813">Transport</keyword>
<dbReference type="PANTHER" id="PTHR47735:SF8">
    <property type="entry name" value="POTASSIUM VOLTAGE-GATED CHANNEL SUBFAMILY KQT MEMBER 5"/>
    <property type="match status" value="1"/>
</dbReference>
<keyword evidence="12" id="KW-0407">Ion channel</keyword>
<gene>
    <name evidence="18" type="ORF">fugu_012513</name>
</gene>
<evidence type="ECO:0000256" key="6">
    <source>
        <dbReference type="ARBA" id="ARBA00022826"/>
    </source>
</evidence>
<dbReference type="InterPro" id="IPR003937">
    <property type="entry name" value="K_chnl_volt-dep_KCNQ"/>
</dbReference>
<evidence type="ECO:0000256" key="4">
    <source>
        <dbReference type="ARBA" id="ARBA00022538"/>
    </source>
</evidence>
<accession>A0A4Z2C5N1</accession>
<evidence type="ECO:0000313" key="18">
    <source>
        <dbReference type="EMBL" id="TNM99480.1"/>
    </source>
</evidence>
<keyword evidence="9 15" id="KW-1133">Transmembrane helix</keyword>
<feature type="transmembrane region" description="Helical" evidence="15">
    <location>
        <begin position="121"/>
        <end position="143"/>
    </location>
</feature>
<evidence type="ECO:0000256" key="9">
    <source>
        <dbReference type="ARBA" id="ARBA00022989"/>
    </source>
</evidence>
<evidence type="ECO:0000256" key="7">
    <source>
        <dbReference type="ARBA" id="ARBA00022882"/>
    </source>
</evidence>
<keyword evidence="10" id="KW-0406">Ion transport</keyword>
<dbReference type="PANTHER" id="PTHR47735">
    <property type="entry name" value="POTASSIUM VOLTAGE-GATED CHANNEL SUBFAMILY KQT MEMBER 4"/>
    <property type="match status" value="1"/>
</dbReference>
<feature type="region of interest" description="Disordered" evidence="14">
    <location>
        <begin position="819"/>
        <end position="838"/>
    </location>
</feature>
<feature type="region of interest" description="Disordered" evidence="14">
    <location>
        <begin position="648"/>
        <end position="673"/>
    </location>
</feature>
<evidence type="ECO:0000313" key="19">
    <source>
        <dbReference type="Proteomes" id="UP000516260"/>
    </source>
</evidence>
<dbReference type="Proteomes" id="UP000516260">
    <property type="component" value="Chromosome 13"/>
</dbReference>
<feature type="domain" description="Ion transport" evidence="16">
    <location>
        <begin position="121"/>
        <end position="349"/>
    </location>
</feature>
<evidence type="ECO:0008006" key="20">
    <source>
        <dbReference type="Google" id="ProtNLM"/>
    </source>
</evidence>
<comment type="catalytic activity">
    <reaction evidence="13">
        <text>K(+)(in) = K(+)(out)</text>
        <dbReference type="Rhea" id="RHEA:29463"/>
        <dbReference type="ChEBI" id="CHEBI:29103"/>
    </reaction>
</comment>
<dbReference type="Gene3D" id="1.20.120.350">
    <property type="entry name" value="Voltage-gated potassium channels. Chain C"/>
    <property type="match status" value="1"/>
</dbReference>
<dbReference type="InterPro" id="IPR005821">
    <property type="entry name" value="Ion_trans_dom"/>
</dbReference>
<dbReference type="PRINTS" id="PR00169">
    <property type="entry name" value="KCHANNEL"/>
</dbReference>
<feature type="transmembrane region" description="Helical" evidence="15">
    <location>
        <begin position="320"/>
        <end position="346"/>
    </location>
</feature>
<feature type="compositionally biased region" description="Low complexity" evidence="14">
    <location>
        <begin position="858"/>
        <end position="870"/>
    </location>
</feature>
<evidence type="ECO:0000259" key="17">
    <source>
        <dbReference type="Pfam" id="PF03520"/>
    </source>
</evidence>
<feature type="transmembrane region" description="Helical" evidence="15">
    <location>
        <begin position="263"/>
        <end position="282"/>
    </location>
</feature>
<keyword evidence="7" id="KW-0851">Voltage-gated channel</keyword>
<evidence type="ECO:0000256" key="8">
    <source>
        <dbReference type="ARBA" id="ARBA00022958"/>
    </source>
</evidence>
<dbReference type="FunFam" id="1.20.120.350:FF:000017">
    <property type="entry name" value="potassium voltage-gated channel subfamily KQT member 1"/>
    <property type="match status" value="1"/>
</dbReference>
<dbReference type="EMBL" id="SWLE01000005">
    <property type="protein sequence ID" value="TNM99480.1"/>
    <property type="molecule type" value="Genomic_DNA"/>
</dbReference>
<evidence type="ECO:0000256" key="10">
    <source>
        <dbReference type="ARBA" id="ARBA00023065"/>
    </source>
</evidence>
<keyword evidence="4" id="KW-0633">Potassium transport</keyword>
<feature type="region of interest" description="Disordered" evidence="14">
    <location>
        <begin position="685"/>
        <end position="809"/>
    </location>
</feature>
<evidence type="ECO:0000256" key="3">
    <source>
        <dbReference type="ARBA" id="ARBA00022475"/>
    </source>
</evidence>
<keyword evidence="3" id="KW-1003">Cell membrane</keyword>
<dbReference type="GO" id="GO:0008076">
    <property type="term" value="C:voltage-gated potassium channel complex"/>
    <property type="evidence" value="ECO:0007669"/>
    <property type="project" value="TreeGrafter"/>
</dbReference>
<feature type="domain" description="Potassium channel voltage dependent KCNQ C-terminal" evidence="17">
    <location>
        <begin position="444"/>
        <end position="619"/>
    </location>
</feature>
<organism evidence="18 19">
    <name type="scientific">Takifugu bimaculatus</name>
    <dbReference type="NCBI Taxonomy" id="433685"/>
    <lineage>
        <taxon>Eukaryota</taxon>
        <taxon>Metazoa</taxon>
        <taxon>Chordata</taxon>
        <taxon>Craniata</taxon>
        <taxon>Vertebrata</taxon>
        <taxon>Euteleostomi</taxon>
        <taxon>Actinopterygii</taxon>
        <taxon>Neopterygii</taxon>
        <taxon>Teleostei</taxon>
        <taxon>Neoteleostei</taxon>
        <taxon>Acanthomorphata</taxon>
        <taxon>Eupercaria</taxon>
        <taxon>Tetraodontiformes</taxon>
        <taxon>Tetradontoidea</taxon>
        <taxon>Tetraodontidae</taxon>
        <taxon>Takifugu</taxon>
    </lineage>
</organism>
<proteinExistence type="predicted"/>
<feature type="compositionally biased region" description="Basic and acidic residues" evidence="14">
    <location>
        <begin position="871"/>
        <end position="888"/>
    </location>
</feature>
<dbReference type="Pfam" id="PF03520">
    <property type="entry name" value="KCNQ_channel"/>
    <property type="match status" value="1"/>
</dbReference>
<dbReference type="PRINTS" id="PR01459">
    <property type="entry name" value="KCNQCHANNEL"/>
</dbReference>
<keyword evidence="11 15" id="KW-0472">Membrane</keyword>
<evidence type="ECO:0000256" key="14">
    <source>
        <dbReference type="SAM" id="MobiDB-lite"/>
    </source>
</evidence>
<sequence length="888" mass="98048">MSAGLPAPCAGDAMPRSHSGDQSGGPGLWLKTSTGRRGQEYPLKDVECGRTTMNNAVRVGDGVLSAAAAGALGVDRKQGARLSLLGKPLTYSAQSGRRNARYRRLQNYLYNVLERPREWAFVYHAFVFILVFGCLVLSVFSTIPAHQEFSSHCLLILEFVMIVVFGLEYIIRIWSAGCCCRYRGWQGRLRFARKPFCVIDIIVLIASVAVVSAGSQGNIFATSALRSLRFLQILRMVRMDRRGGTWKLLGSVVYAHSKELVTAWYIGFLVLIFSSFLVYLVEKEFNKDFATYADALWWGTITLTTIGYGDKTPQTWTGRLLSAGFALLGISFFALPAGILGSGFALKVQEQHRQKHFEKRRNPAASLIQAAWRLYSTDGARPYLSATWHHYQSALPPFSQKLSFKERVRMASPRGQSMKNRQLSINDRQRCSPGNDVMGGAELMGGSPAKVQKSWSFNDRTRFRPSLRLKSQTRAAGLGRTEDSLDERGCHCDVTLEDLSAPLKAVIRAVRIMKFHVAKKKFKETLRPYDVKDVIEQYSAGHLDMLCRIKSLQTRVDQILGKGQIPIDKKIRDKLNPDGDSLEGMSMLGRVCKVERQVSSIESKLDSLLDVYRQVLQKGPSALTLSSLPLFELHNHQRHNSDYQTSILSRDLPSPQEGDPMGGENNGGINHSLSVNTRGLRLILAPADDDDPPDSAPPSYPPSTASLSPSPLLPPDSPYPNLATPNISKRAHFPDLPPPPSSGGGFTLQLPPILHPSQPHCPIEPTSNNQGTMGPSVVVRSPVDGDTEPGSAQEEAQQCEKPGLKSEGVWRRHINLEVNPLLPPSSSPDEMPSDWEECLGKSLSAHNLCQPSTNRAQSHSSDLHNSSSSHRVTEDSKDVPPDLDRIAR</sequence>
<evidence type="ECO:0000256" key="13">
    <source>
        <dbReference type="ARBA" id="ARBA00034430"/>
    </source>
</evidence>
<feature type="transmembrane region" description="Helical" evidence="15">
    <location>
        <begin position="195"/>
        <end position="215"/>
    </location>
</feature>